<evidence type="ECO:0000259" key="2">
    <source>
        <dbReference type="Pfam" id="PF12777"/>
    </source>
</evidence>
<dbReference type="OrthoDB" id="434945at2759"/>
<dbReference type="GeneID" id="94434561"/>
<comment type="caution">
    <text evidence="3">The sequence shown here is derived from an EMBL/GenBank/DDBJ whole genome shotgun (WGS) entry which is preliminary data.</text>
</comment>
<dbReference type="GO" id="GO:0005930">
    <property type="term" value="C:axoneme"/>
    <property type="evidence" value="ECO:0007669"/>
    <property type="project" value="TreeGrafter"/>
</dbReference>
<sequence>MHLLSGVDPNIEVDKQGKLKDKSWKGAQKMMNNPEKFLQTLKDFKQVIDECRVPEQNFKAVEPLLALPHFNREAIQKKSTAAAGLAEWVLNIYQFYKVVESVAPKRRALEEATQQLEEANAKLAVVQKLVAELEEKLGKLVAEYDEAIAEKNAVEAEANKCKSKLDMAQRLMNALGSEGTRWQQSIESFQEELRLMVGDVLLASSFVAYAGVFTKKYRDWLKNDRFMKFLKEKNVPLSAEPNPLLLLTTEAEMAM</sequence>
<feature type="coiled-coil region" evidence="1">
    <location>
        <begin position="102"/>
        <end position="171"/>
    </location>
</feature>
<feature type="domain" description="Dynein heavy chain coiled coil stalk" evidence="2">
    <location>
        <begin position="17"/>
        <end position="226"/>
    </location>
</feature>
<dbReference type="GO" id="GO:0045505">
    <property type="term" value="F:dynein intermediate chain binding"/>
    <property type="evidence" value="ECO:0007669"/>
    <property type="project" value="InterPro"/>
</dbReference>
<dbReference type="InterPro" id="IPR024743">
    <property type="entry name" value="Dynein_HC_stalk"/>
</dbReference>
<dbReference type="GO" id="GO:0060294">
    <property type="term" value="P:cilium movement involved in cell motility"/>
    <property type="evidence" value="ECO:0007669"/>
    <property type="project" value="TreeGrafter"/>
</dbReference>
<dbReference type="PANTHER" id="PTHR10676">
    <property type="entry name" value="DYNEIN HEAVY CHAIN FAMILY PROTEIN"/>
    <property type="match status" value="1"/>
</dbReference>
<protein>
    <submittedName>
        <fullName evidence="3">Dynein heavy chain family protein</fullName>
    </submittedName>
</protein>
<keyword evidence="1" id="KW-0175">Coiled coil</keyword>
<dbReference type="RefSeq" id="XP_067916674.1">
    <property type="nucleotide sequence ID" value="XM_068071350.1"/>
</dbReference>
<name>A0A2C6JTG2_9APIC</name>
<dbReference type="GO" id="GO:0097729">
    <property type="term" value="C:9+2 motile cilium"/>
    <property type="evidence" value="ECO:0007669"/>
    <property type="project" value="TreeGrafter"/>
</dbReference>
<dbReference type="SUPFAM" id="SSF57997">
    <property type="entry name" value="Tropomyosin"/>
    <property type="match status" value="1"/>
</dbReference>
<dbReference type="AlphaFoldDB" id="A0A2C6JTG2"/>
<proteinExistence type="predicted"/>
<reference evidence="3 4" key="1">
    <citation type="journal article" date="2017" name="Int. J. Parasitol.">
        <title>The genome of the protozoan parasite Cystoisospora suis and a reverse vaccinology approach to identify vaccine candidates.</title>
        <authorList>
            <person name="Palmieri N."/>
            <person name="Shrestha A."/>
            <person name="Ruttkowski B."/>
            <person name="Beck T."/>
            <person name="Vogl C."/>
            <person name="Tomley F."/>
            <person name="Blake D.P."/>
            <person name="Joachim A."/>
        </authorList>
    </citation>
    <scope>NUCLEOTIDE SEQUENCE [LARGE SCALE GENOMIC DNA]</scope>
    <source>
        <strain evidence="3 4">Wien I</strain>
    </source>
</reference>
<evidence type="ECO:0000256" key="1">
    <source>
        <dbReference type="SAM" id="Coils"/>
    </source>
</evidence>
<dbReference type="GO" id="GO:0030286">
    <property type="term" value="C:dynein complex"/>
    <property type="evidence" value="ECO:0007669"/>
    <property type="project" value="InterPro"/>
</dbReference>
<dbReference type="Gene3D" id="1.20.920.20">
    <property type="match status" value="1"/>
</dbReference>
<accession>A0A2C6JTG2</accession>
<dbReference type="Pfam" id="PF12777">
    <property type="entry name" value="MT"/>
    <property type="match status" value="1"/>
</dbReference>
<dbReference type="PANTHER" id="PTHR10676:SF392">
    <property type="entry name" value="DYNEIN HEAVY CHAIN-LIKE PROTEIN 2"/>
    <property type="match status" value="1"/>
</dbReference>
<organism evidence="3 4">
    <name type="scientific">Cystoisospora suis</name>
    <dbReference type="NCBI Taxonomy" id="483139"/>
    <lineage>
        <taxon>Eukaryota</taxon>
        <taxon>Sar</taxon>
        <taxon>Alveolata</taxon>
        <taxon>Apicomplexa</taxon>
        <taxon>Conoidasida</taxon>
        <taxon>Coccidia</taxon>
        <taxon>Eucoccidiorida</taxon>
        <taxon>Eimeriorina</taxon>
        <taxon>Sarcocystidae</taxon>
        <taxon>Cystoisospora</taxon>
    </lineage>
</organism>
<keyword evidence="4" id="KW-1185">Reference proteome</keyword>
<dbReference type="Proteomes" id="UP000221165">
    <property type="component" value="Unassembled WGS sequence"/>
</dbReference>
<dbReference type="GO" id="GO:0008569">
    <property type="term" value="F:minus-end-directed microtubule motor activity"/>
    <property type="evidence" value="ECO:0007669"/>
    <property type="project" value="TreeGrafter"/>
</dbReference>
<dbReference type="GO" id="GO:0051959">
    <property type="term" value="F:dynein light intermediate chain binding"/>
    <property type="evidence" value="ECO:0007669"/>
    <property type="project" value="InterPro"/>
</dbReference>
<evidence type="ECO:0000313" key="3">
    <source>
        <dbReference type="EMBL" id="PHJ14940.1"/>
    </source>
</evidence>
<evidence type="ECO:0000313" key="4">
    <source>
        <dbReference type="Proteomes" id="UP000221165"/>
    </source>
</evidence>
<dbReference type="InterPro" id="IPR026983">
    <property type="entry name" value="DHC"/>
</dbReference>
<dbReference type="VEuPathDB" id="ToxoDB:CSUI_011249"/>
<gene>
    <name evidence="3" type="ORF">CSUI_011249</name>
</gene>
<dbReference type="EMBL" id="MIGC01010369">
    <property type="protein sequence ID" value="PHJ14940.1"/>
    <property type="molecule type" value="Genomic_DNA"/>
</dbReference>